<dbReference type="Gene3D" id="3.20.20.30">
    <property type="entry name" value="Luciferase-like domain"/>
    <property type="match status" value="1"/>
</dbReference>
<keyword evidence="4" id="KW-0503">Monooxygenase</keyword>
<name>A0A418KLU2_9ACTN</name>
<feature type="domain" description="Luciferase-like" evidence="5">
    <location>
        <begin position="25"/>
        <end position="317"/>
    </location>
</feature>
<dbReference type="EC" id="1.-.-.-" evidence="6"/>
<dbReference type="GO" id="GO:0046306">
    <property type="term" value="P:alkanesulfonate catabolic process"/>
    <property type="evidence" value="ECO:0007669"/>
    <property type="project" value="TreeGrafter"/>
</dbReference>
<dbReference type="Proteomes" id="UP000284057">
    <property type="component" value="Unassembled WGS sequence"/>
</dbReference>
<dbReference type="InterPro" id="IPR019921">
    <property type="entry name" value="Lucif-like_OxRdtase_Rv2161c"/>
</dbReference>
<organism evidence="6 7">
    <name type="scientific">Jiangella rhizosphaerae</name>
    <dbReference type="NCBI Taxonomy" id="2293569"/>
    <lineage>
        <taxon>Bacteria</taxon>
        <taxon>Bacillati</taxon>
        <taxon>Actinomycetota</taxon>
        <taxon>Actinomycetes</taxon>
        <taxon>Jiangellales</taxon>
        <taxon>Jiangellaceae</taxon>
        <taxon>Jiangella</taxon>
    </lineage>
</organism>
<dbReference type="PANTHER" id="PTHR42847:SF4">
    <property type="entry name" value="ALKANESULFONATE MONOOXYGENASE-RELATED"/>
    <property type="match status" value="1"/>
</dbReference>
<keyword evidence="2" id="KW-0288">FMN</keyword>
<evidence type="ECO:0000256" key="4">
    <source>
        <dbReference type="ARBA" id="ARBA00023033"/>
    </source>
</evidence>
<comment type="caution">
    <text evidence="6">The sequence shown here is derived from an EMBL/GenBank/DDBJ whole genome shotgun (WGS) entry which is preliminary data.</text>
</comment>
<dbReference type="Pfam" id="PF00296">
    <property type="entry name" value="Bac_luciferase"/>
    <property type="match status" value="1"/>
</dbReference>
<dbReference type="InterPro" id="IPR036661">
    <property type="entry name" value="Luciferase-like_sf"/>
</dbReference>
<evidence type="ECO:0000259" key="5">
    <source>
        <dbReference type="Pfam" id="PF00296"/>
    </source>
</evidence>
<evidence type="ECO:0000256" key="2">
    <source>
        <dbReference type="ARBA" id="ARBA00022643"/>
    </source>
</evidence>
<accession>A0A418KLU2</accession>
<dbReference type="InterPro" id="IPR011251">
    <property type="entry name" value="Luciferase-like_dom"/>
</dbReference>
<evidence type="ECO:0000256" key="3">
    <source>
        <dbReference type="ARBA" id="ARBA00023002"/>
    </source>
</evidence>
<evidence type="ECO:0000313" key="6">
    <source>
        <dbReference type="EMBL" id="RIQ18893.1"/>
    </source>
</evidence>
<keyword evidence="1" id="KW-0285">Flavoprotein</keyword>
<sequence>MANHVPGRGGALVRFGLGVPTGTEGLMYPVPYADIDQAVELAVTAERLGFESIWGNDHLTTQRYVRAEFDRAPRYYDPFGYLSYVAAVTERIRLATAVMVLPFRHPVVAAKQAATLDQLSRGRAVLGVGIGAYREELEAVEPGRKVHRGEHAEEAIPALRALLSERSASFHGTWVEFTDVESYPKPYRDRRLPILSGGNSPGSRSRAARYGDGWLPACLTPDEVRSALAAIAAEAAEHGRELPADFEVALQVAVSVAPTRDEAWRRFESSQVYKHLASLSRTTLKDQGTGDLAARNLIGTPDDVAAQVRAYRDAGVTTLAGLLFAVDTVEETVDAMAGFSETIIAAETKGSR</sequence>
<protein>
    <submittedName>
        <fullName evidence="6">TIGR03619 family F420-dependent LLM class oxidoreductase</fullName>
        <ecNumber evidence="6">1.-.-.-</ecNumber>
    </submittedName>
</protein>
<evidence type="ECO:0000313" key="7">
    <source>
        <dbReference type="Proteomes" id="UP000284057"/>
    </source>
</evidence>
<dbReference type="SUPFAM" id="SSF51679">
    <property type="entry name" value="Bacterial luciferase-like"/>
    <property type="match status" value="1"/>
</dbReference>
<keyword evidence="7" id="KW-1185">Reference proteome</keyword>
<proteinExistence type="predicted"/>
<dbReference type="InterPro" id="IPR050172">
    <property type="entry name" value="SsuD_RutA_monooxygenase"/>
</dbReference>
<dbReference type="AlphaFoldDB" id="A0A418KLU2"/>
<keyword evidence="3 6" id="KW-0560">Oxidoreductase</keyword>
<dbReference type="PANTHER" id="PTHR42847">
    <property type="entry name" value="ALKANESULFONATE MONOOXYGENASE"/>
    <property type="match status" value="1"/>
</dbReference>
<reference evidence="6 7" key="1">
    <citation type="submission" date="2018-09" db="EMBL/GenBank/DDBJ databases">
        <title>Isolation, diversity and antifungal activity of actinobacteria from wheat.</title>
        <authorList>
            <person name="Han C."/>
        </authorList>
    </citation>
    <scope>NUCLEOTIDE SEQUENCE [LARGE SCALE GENOMIC DNA]</scope>
    <source>
        <strain evidence="6 7">NEAU-YY265</strain>
    </source>
</reference>
<gene>
    <name evidence="6" type="ORF">DY240_20700</name>
</gene>
<dbReference type="GO" id="GO:0008726">
    <property type="term" value="F:alkanesulfonate monooxygenase activity"/>
    <property type="evidence" value="ECO:0007669"/>
    <property type="project" value="TreeGrafter"/>
</dbReference>
<evidence type="ECO:0000256" key="1">
    <source>
        <dbReference type="ARBA" id="ARBA00022630"/>
    </source>
</evidence>
<dbReference type="NCBIfam" id="TIGR03619">
    <property type="entry name" value="F420_Rv2161c"/>
    <property type="match status" value="1"/>
</dbReference>
<dbReference type="EMBL" id="QUAL01000186">
    <property type="protein sequence ID" value="RIQ18893.1"/>
    <property type="molecule type" value="Genomic_DNA"/>
</dbReference>